<sequence length="96" mass="10594">MKVHGNDLHGAFRGRSVKRCGNVHHHLLLGMDRCAHGIVIGFTNDPKLVDLNRLRTLFLQVKVASPASLTFKRCIVRSKCTSEGSEVHRTFGVSGT</sequence>
<name>A0A2R6W923_MARPO</name>
<organism evidence="1 2">
    <name type="scientific">Marchantia polymorpha</name>
    <name type="common">Common liverwort</name>
    <name type="synonym">Marchantia aquatica</name>
    <dbReference type="NCBI Taxonomy" id="3197"/>
    <lineage>
        <taxon>Eukaryota</taxon>
        <taxon>Viridiplantae</taxon>
        <taxon>Streptophyta</taxon>
        <taxon>Embryophyta</taxon>
        <taxon>Marchantiophyta</taxon>
        <taxon>Marchantiopsida</taxon>
        <taxon>Marchantiidae</taxon>
        <taxon>Marchantiales</taxon>
        <taxon>Marchantiaceae</taxon>
        <taxon>Marchantia</taxon>
    </lineage>
</organism>
<keyword evidence="2" id="KW-1185">Reference proteome</keyword>
<gene>
    <name evidence="1" type="ORF">MARPO_0125s0008</name>
</gene>
<evidence type="ECO:0000313" key="1">
    <source>
        <dbReference type="EMBL" id="PTQ30356.1"/>
    </source>
</evidence>
<dbReference type="AlphaFoldDB" id="A0A2R6W923"/>
<accession>A0A2R6W923</accession>
<protein>
    <submittedName>
        <fullName evidence="1">Uncharacterized protein</fullName>
    </submittedName>
</protein>
<dbReference type="Proteomes" id="UP000244005">
    <property type="component" value="Unassembled WGS sequence"/>
</dbReference>
<evidence type="ECO:0000313" key="2">
    <source>
        <dbReference type="Proteomes" id="UP000244005"/>
    </source>
</evidence>
<reference evidence="2" key="1">
    <citation type="journal article" date="2017" name="Cell">
        <title>Insights into land plant evolution garnered from the Marchantia polymorpha genome.</title>
        <authorList>
            <person name="Bowman J.L."/>
            <person name="Kohchi T."/>
            <person name="Yamato K.T."/>
            <person name="Jenkins J."/>
            <person name="Shu S."/>
            <person name="Ishizaki K."/>
            <person name="Yamaoka S."/>
            <person name="Nishihama R."/>
            <person name="Nakamura Y."/>
            <person name="Berger F."/>
            <person name="Adam C."/>
            <person name="Aki S.S."/>
            <person name="Althoff F."/>
            <person name="Araki T."/>
            <person name="Arteaga-Vazquez M.A."/>
            <person name="Balasubrmanian S."/>
            <person name="Barry K."/>
            <person name="Bauer D."/>
            <person name="Boehm C.R."/>
            <person name="Briginshaw L."/>
            <person name="Caballero-Perez J."/>
            <person name="Catarino B."/>
            <person name="Chen F."/>
            <person name="Chiyoda S."/>
            <person name="Chovatia M."/>
            <person name="Davies K.M."/>
            <person name="Delmans M."/>
            <person name="Demura T."/>
            <person name="Dierschke T."/>
            <person name="Dolan L."/>
            <person name="Dorantes-Acosta A.E."/>
            <person name="Eklund D.M."/>
            <person name="Florent S.N."/>
            <person name="Flores-Sandoval E."/>
            <person name="Fujiyama A."/>
            <person name="Fukuzawa H."/>
            <person name="Galik B."/>
            <person name="Grimanelli D."/>
            <person name="Grimwood J."/>
            <person name="Grossniklaus U."/>
            <person name="Hamada T."/>
            <person name="Haseloff J."/>
            <person name="Hetherington A.J."/>
            <person name="Higo A."/>
            <person name="Hirakawa Y."/>
            <person name="Hundley H.N."/>
            <person name="Ikeda Y."/>
            <person name="Inoue K."/>
            <person name="Inoue S.I."/>
            <person name="Ishida S."/>
            <person name="Jia Q."/>
            <person name="Kakita M."/>
            <person name="Kanazawa T."/>
            <person name="Kawai Y."/>
            <person name="Kawashima T."/>
            <person name="Kennedy M."/>
            <person name="Kinose K."/>
            <person name="Kinoshita T."/>
            <person name="Kohara Y."/>
            <person name="Koide E."/>
            <person name="Komatsu K."/>
            <person name="Kopischke S."/>
            <person name="Kubo M."/>
            <person name="Kyozuka J."/>
            <person name="Lagercrantz U."/>
            <person name="Lin S.S."/>
            <person name="Lindquist E."/>
            <person name="Lipzen A.M."/>
            <person name="Lu C.W."/>
            <person name="De Luna E."/>
            <person name="Martienssen R.A."/>
            <person name="Minamino N."/>
            <person name="Mizutani M."/>
            <person name="Mizutani M."/>
            <person name="Mochizuki N."/>
            <person name="Monte I."/>
            <person name="Mosher R."/>
            <person name="Nagasaki H."/>
            <person name="Nakagami H."/>
            <person name="Naramoto S."/>
            <person name="Nishitani K."/>
            <person name="Ohtani M."/>
            <person name="Okamoto T."/>
            <person name="Okumura M."/>
            <person name="Phillips J."/>
            <person name="Pollak B."/>
            <person name="Reinders A."/>
            <person name="Rovekamp M."/>
            <person name="Sano R."/>
            <person name="Sawa S."/>
            <person name="Schmid M.W."/>
            <person name="Shirakawa M."/>
            <person name="Solano R."/>
            <person name="Spunde A."/>
            <person name="Suetsugu N."/>
            <person name="Sugano S."/>
            <person name="Sugiyama A."/>
            <person name="Sun R."/>
            <person name="Suzuki Y."/>
            <person name="Takenaka M."/>
            <person name="Takezawa D."/>
            <person name="Tomogane H."/>
            <person name="Tsuzuki M."/>
            <person name="Ueda T."/>
            <person name="Umeda M."/>
            <person name="Ward J.M."/>
            <person name="Watanabe Y."/>
            <person name="Yazaki K."/>
            <person name="Yokoyama R."/>
            <person name="Yoshitake Y."/>
            <person name="Yotsui I."/>
            <person name="Zachgo S."/>
            <person name="Schmutz J."/>
        </authorList>
    </citation>
    <scope>NUCLEOTIDE SEQUENCE [LARGE SCALE GENOMIC DNA]</scope>
    <source>
        <strain evidence="2">Tak-1</strain>
    </source>
</reference>
<dbReference type="Gramene" id="Mp4g06630.1">
    <property type="protein sequence ID" value="Mp4g06630.1.cds"/>
    <property type="gene ID" value="Mp4g06630"/>
</dbReference>
<proteinExistence type="predicted"/>
<dbReference type="EMBL" id="KZ772797">
    <property type="protein sequence ID" value="PTQ30356.1"/>
    <property type="molecule type" value="Genomic_DNA"/>
</dbReference>